<accession>A0A382PI81</accession>
<evidence type="ECO:0000313" key="1">
    <source>
        <dbReference type="EMBL" id="SVC72956.1"/>
    </source>
</evidence>
<sequence>MLMHNVFLRGLYPILRNTRFVLALILIDILLNGGGLLAADAKSDATTSLQELIELALKHNSKDSVNEKHLAPENVSFLVKKYFYQIETKVEQLATAKEVRGHFQKGIKKSEEVFDSGEGVVSQADITKLKLGLSNTLNDIINLEYELKIARLNLDKLINQELRGANDIKTSDPLPIDFSYTSFGNYLKEKHSTTQKNKAIGDAGIKLNKTDGNKESSILTEENRLLLHKAFLNVKLSKDKVMLGKKNRRITRALLVAEVANYDFGIGDPQDLFEALIIYTRVFSSY</sequence>
<dbReference type="Gene3D" id="1.20.1600.10">
    <property type="entry name" value="Outer membrane efflux proteins (OEP)"/>
    <property type="match status" value="1"/>
</dbReference>
<gene>
    <name evidence="1" type="ORF">METZ01_LOCUS325810</name>
</gene>
<dbReference type="GO" id="GO:0015562">
    <property type="term" value="F:efflux transmembrane transporter activity"/>
    <property type="evidence" value="ECO:0007669"/>
    <property type="project" value="InterPro"/>
</dbReference>
<dbReference type="AlphaFoldDB" id="A0A382PI81"/>
<name>A0A382PI81_9ZZZZ</name>
<proteinExistence type="predicted"/>
<dbReference type="EMBL" id="UINC01107520">
    <property type="protein sequence ID" value="SVC72956.1"/>
    <property type="molecule type" value="Genomic_DNA"/>
</dbReference>
<protein>
    <submittedName>
        <fullName evidence="1">Uncharacterized protein</fullName>
    </submittedName>
</protein>
<organism evidence="1">
    <name type="scientific">marine metagenome</name>
    <dbReference type="NCBI Taxonomy" id="408172"/>
    <lineage>
        <taxon>unclassified sequences</taxon>
        <taxon>metagenomes</taxon>
        <taxon>ecological metagenomes</taxon>
    </lineage>
</organism>
<dbReference type="SUPFAM" id="SSF56954">
    <property type="entry name" value="Outer membrane efflux proteins (OEP)"/>
    <property type="match status" value="1"/>
</dbReference>
<feature type="non-terminal residue" evidence="1">
    <location>
        <position position="286"/>
    </location>
</feature>
<reference evidence="1" key="1">
    <citation type="submission" date="2018-05" db="EMBL/GenBank/DDBJ databases">
        <authorList>
            <person name="Lanie J.A."/>
            <person name="Ng W.-L."/>
            <person name="Kazmierczak K.M."/>
            <person name="Andrzejewski T.M."/>
            <person name="Davidsen T.M."/>
            <person name="Wayne K.J."/>
            <person name="Tettelin H."/>
            <person name="Glass J.I."/>
            <person name="Rusch D."/>
            <person name="Podicherti R."/>
            <person name="Tsui H.-C.T."/>
            <person name="Winkler M.E."/>
        </authorList>
    </citation>
    <scope>NUCLEOTIDE SEQUENCE</scope>
</reference>